<dbReference type="PROSITE" id="PS51892">
    <property type="entry name" value="SUBTILASE"/>
    <property type="match status" value="1"/>
</dbReference>
<dbReference type="OMA" id="DLRDHMW"/>
<feature type="region of interest" description="Disordered" evidence="8">
    <location>
        <begin position="367"/>
        <end position="387"/>
    </location>
</feature>
<accession>A0A067BRY9</accession>
<dbReference type="EMBL" id="KK583795">
    <property type="protein sequence ID" value="KDO17066.1"/>
    <property type="molecule type" value="Genomic_DNA"/>
</dbReference>
<dbReference type="InterPro" id="IPR050131">
    <property type="entry name" value="Peptidase_S8_subtilisin-like"/>
</dbReference>
<name>A0A067BRY9_SAPPC</name>
<feature type="signal peptide" evidence="9">
    <location>
        <begin position="1"/>
        <end position="19"/>
    </location>
</feature>
<evidence type="ECO:0000313" key="12">
    <source>
        <dbReference type="Proteomes" id="UP000030745"/>
    </source>
</evidence>
<evidence type="ECO:0000313" key="11">
    <source>
        <dbReference type="EMBL" id="KDO17066.1"/>
    </source>
</evidence>
<dbReference type="InterPro" id="IPR000209">
    <property type="entry name" value="Peptidase_S8/S53_dom"/>
</dbReference>
<dbReference type="GeneID" id="24139050"/>
<keyword evidence="9" id="KW-0732">Signal</keyword>
<dbReference type="PANTHER" id="PTHR43806:SF67">
    <property type="entry name" value="EGF-LIKE DOMAIN-CONTAINING PROTEIN"/>
    <property type="match status" value="1"/>
</dbReference>
<evidence type="ECO:0000256" key="3">
    <source>
        <dbReference type="ARBA" id="ARBA00022801"/>
    </source>
</evidence>
<evidence type="ECO:0000256" key="2">
    <source>
        <dbReference type="ARBA" id="ARBA00022670"/>
    </source>
</evidence>
<feature type="active site" description="Charge relay system" evidence="7">
    <location>
        <position position="399"/>
    </location>
</feature>
<comment type="similarity">
    <text evidence="1 7">Belongs to the peptidase S8 family.</text>
</comment>
<evidence type="ECO:0000256" key="6">
    <source>
        <dbReference type="ARBA" id="ARBA00023619"/>
    </source>
</evidence>
<dbReference type="InterPro" id="IPR036852">
    <property type="entry name" value="Peptidase_S8/S53_dom_sf"/>
</dbReference>
<dbReference type="PANTHER" id="PTHR43806">
    <property type="entry name" value="PEPTIDASE S8"/>
    <property type="match status" value="1"/>
</dbReference>
<feature type="active site" description="Charge relay system" evidence="7">
    <location>
        <position position="189"/>
    </location>
</feature>
<gene>
    <name evidence="11" type="ORF">SPRG_17511</name>
</gene>
<keyword evidence="12" id="KW-1185">Reference proteome</keyword>
<dbReference type="STRING" id="695850.A0A067BRY9"/>
<dbReference type="KEGG" id="spar:SPRG_17511"/>
<proteinExistence type="inferred from homology"/>
<dbReference type="EC" id="3.4.21.62" evidence="6"/>
<evidence type="ECO:0000256" key="8">
    <source>
        <dbReference type="SAM" id="MobiDB-lite"/>
    </source>
</evidence>
<dbReference type="InterPro" id="IPR015500">
    <property type="entry name" value="Peptidase_S8_subtilisin-rel"/>
</dbReference>
<feature type="active site" description="Charge relay system" evidence="7">
    <location>
        <position position="225"/>
    </location>
</feature>
<dbReference type="PRINTS" id="PR00723">
    <property type="entry name" value="SUBTILISIN"/>
</dbReference>
<dbReference type="GO" id="GO:0004252">
    <property type="term" value="F:serine-type endopeptidase activity"/>
    <property type="evidence" value="ECO:0007669"/>
    <property type="project" value="UniProtKB-UniRule"/>
</dbReference>
<keyword evidence="4 7" id="KW-0720">Serine protease</keyword>
<dbReference type="GO" id="GO:0006508">
    <property type="term" value="P:proteolysis"/>
    <property type="evidence" value="ECO:0007669"/>
    <property type="project" value="UniProtKB-KW"/>
</dbReference>
<protein>
    <recommendedName>
        <fullName evidence="6">subtilisin</fullName>
        <ecNumber evidence="6">3.4.21.62</ecNumber>
    </recommendedName>
</protein>
<feature type="domain" description="Peptidase S8/S53" evidence="10">
    <location>
        <begin position="180"/>
        <end position="460"/>
    </location>
</feature>
<keyword evidence="3 7" id="KW-0378">Hydrolase</keyword>
<dbReference type="InterPro" id="IPR023828">
    <property type="entry name" value="Peptidase_S8_Ser-AS"/>
</dbReference>
<evidence type="ECO:0000256" key="7">
    <source>
        <dbReference type="PROSITE-ProRule" id="PRU01240"/>
    </source>
</evidence>
<dbReference type="Pfam" id="PF00082">
    <property type="entry name" value="Peptidase_S8"/>
    <property type="match status" value="1"/>
</dbReference>
<evidence type="ECO:0000256" key="9">
    <source>
        <dbReference type="SAM" id="SignalP"/>
    </source>
</evidence>
<dbReference type="SUPFAM" id="SSF52743">
    <property type="entry name" value="Subtilisin-like"/>
    <property type="match status" value="1"/>
</dbReference>
<organism evidence="11 12">
    <name type="scientific">Saprolegnia parasitica (strain CBS 223.65)</name>
    <dbReference type="NCBI Taxonomy" id="695850"/>
    <lineage>
        <taxon>Eukaryota</taxon>
        <taxon>Sar</taxon>
        <taxon>Stramenopiles</taxon>
        <taxon>Oomycota</taxon>
        <taxon>Saprolegniomycetes</taxon>
        <taxon>Saprolegniales</taxon>
        <taxon>Saprolegniaceae</taxon>
        <taxon>Saprolegnia</taxon>
    </lineage>
</organism>
<dbReference type="Proteomes" id="UP000030745">
    <property type="component" value="Unassembled WGS sequence"/>
</dbReference>
<dbReference type="Gene3D" id="3.40.50.200">
    <property type="entry name" value="Peptidase S8/S53 domain"/>
    <property type="match status" value="1"/>
</dbReference>
<sequence length="475" mass="50234">MVHLSRALALAAIVGVVVADNTKIHPKLLQKLEAETIDGITIAIEFKGTADEVLVSPKLESASIESRAELVEAVKSALEDHATSVQASALELLASSKLESSKPLEHSSFWINNVVYAKGVTRDVIQALAKLPEVAFVRPEAMGRLITSEIAASEVVAANTTEWGLNIIQAPEVWAKGYRGQGVVVGSIDSGTRVTHEALKGNFRSLNGWFQPEGRSPTPVDPHGHGTHTMGTSVGGNGIGVAPDAKWISCQGCLPTNKCPESVLVACAQFMLCPHDAEGKNPRCDLAPHVVNNSWGDDDEIPDVPYYKGPMAAWRKAGIIPVFANANSGPKCGTVLSPGDYDNVIGVGATTNKDGLATFSSKGPNKFGRMKPDISAPGQGIRSSYKTSDTSYSSLSGTSMATPHVTGAIALLVSAKPGITYDEVYSLLTQTVETKSLINDPLTCGGLPGDKYPNNNFGYGRMNILRAIEKIKASC</sequence>
<dbReference type="OrthoDB" id="67080at2759"/>
<dbReference type="PROSITE" id="PS00138">
    <property type="entry name" value="SUBTILASE_SER"/>
    <property type="match status" value="1"/>
</dbReference>
<dbReference type="AlphaFoldDB" id="A0A067BRY9"/>
<evidence type="ECO:0000256" key="1">
    <source>
        <dbReference type="ARBA" id="ARBA00011073"/>
    </source>
</evidence>
<evidence type="ECO:0000256" key="5">
    <source>
        <dbReference type="ARBA" id="ARBA00023529"/>
    </source>
</evidence>
<keyword evidence="2 7" id="KW-0645">Protease</keyword>
<dbReference type="RefSeq" id="XP_012212226.1">
    <property type="nucleotide sequence ID" value="XM_012356836.1"/>
</dbReference>
<evidence type="ECO:0000259" key="10">
    <source>
        <dbReference type="Pfam" id="PF00082"/>
    </source>
</evidence>
<comment type="catalytic activity">
    <reaction evidence="5">
        <text>Hydrolysis of proteins with broad specificity for peptide bonds, and a preference for a large uncharged residue in P1. Hydrolyzes peptide amides.</text>
        <dbReference type="EC" id="3.4.21.62"/>
    </reaction>
</comment>
<evidence type="ECO:0000256" key="4">
    <source>
        <dbReference type="ARBA" id="ARBA00022825"/>
    </source>
</evidence>
<dbReference type="VEuPathDB" id="FungiDB:SPRG_17511"/>
<reference evidence="11 12" key="1">
    <citation type="journal article" date="2013" name="PLoS Genet.">
        <title>Distinctive expansion of potential virulence genes in the genome of the oomycete fish pathogen Saprolegnia parasitica.</title>
        <authorList>
            <person name="Jiang R.H."/>
            <person name="de Bruijn I."/>
            <person name="Haas B.J."/>
            <person name="Belmonte R."/>
            <person name="Lobach L."/>
            <person name="Christie J."/>
            <person name="van den Ackerveken G."/>
            <person name="Bottin A."/>
            <person name="Bulone V."/>
            <person name="Diaz-Moreno S.M."/>
            <person name="Dumas B."/>
            <person name="Fan L."/>
            <person name="Gaulin E."/>
            <person name="Govers F."/>
            <person name="Grenville-Briggs L.J."/>
            <person name="Horner N.R."/>
            <person name="Levin J.Z."/>
            <person name="Mammella M."/>
            <person name="Meijer H.J."/>
            <person name="Morris P."/>
            <person name="Nusbaum C."/>
            <person name="Oome S."/>
            <person name="Phillips A.J."/>
            <person name="van Rooyen D."/>
            <person name="Rzeszutek E."/>
            <person name="Saraiva M."/>
            <person name="Secombes C.J."/>
            <person name="Seidl M.F."/>
            <person name="Snel B."/>
            <person name="Stassen J.H."/>
            <person name="Sykes S."/>
            <person name="Tripathy S."/>
            <person name="van den Berg H."/>
            <person name="Vega-Arreguin J.C."/>
            <person name="Wawra S."/>
            <person name="Young S.K."/>
            <person name="Zeng Q."/>
            <person name="Dieguez-Uribeondo J."/>
            <person name="Russ C."/>
            <person name="Tyler B.M."/>
            <person name="van West P."/>
        </authorList>
    </citation>
    <scope>NUCLEOTIDE SEQUENCE [LARGE SCALE GENOMIC DNA]</scope>
    <source>
        <strain evidence="11 12">CBS 223.65</strain>
    </source>
</reference>
<feature type="chain" id="PRO_5001637836" description="subtilisin" evidence="9">
    <location>
        <begin position="20"/>
        <end position="475"/>
    </location>
</feature>